<feature type="domain" description="N-acetyltransferase" evidence="1">
    <location>
        <begin position="91"/>
        <end position="236"/>
    </location>
</feature>
<organism evidence="2 3">
    <name type="scientific">Gemmobacter lanyuensis</name>
    <dbReference type="NCBI Taxonomy" id="1054497"/>
    <lineage>
        <taxon>Bacteria</taxon>
        <taxon>Pseudomonadati</taxon>
        <taxon>Pseudomonadota</taxon>
        <taxon>Alphaproteobacteria</taxon>
        <taxon>Rhodobacterales</taxon>
        <taxon>Paracoccaceae</taxon>
        <taxon>Gemmobacter</taxon>
    </lineage>
</organism>
<comment type="caution">
    <text evidence="2">The sequence shown here is derived from an EMBL/GenBank/DDBJ whole genome shotgun (WGS) entry which is preliminary data.</text>
</comment>
<reference evidence="2" key="2">
    <citation type="submission" date="2020-09" db="EMBL/GenBank/DDBJ databases">
        <authorList>
            <person name="Sun Q."/>
            <person name="Kim S."/>
        </authorList>
    </citation>
    <scope>NUCLEOTIDE SEQUENCE</scope>
    <source>
        <strain evidence="2">KCTC 23714</strain>
    </source>
</reference>
<accession>A0A918IU25</accession>
<dbReference type="CDD" id="cd04301">
    <property type="entry name" value="NAT_SF"/>
    <property type="match status" value="1"/>
</dbReference>
<dbReference type="Pfam" id="PF00583">
    <property type="entry name" value="Acetyltransf_1"/>
    <property type="match status" value="1"/>
</dbReference>
<dbReference type="GO" id="GO:0016747">
    <property type="term" value="F:acyltransferase activity, transferring groups other than amino-acyl groups"/>
    <property type="evidence" value="ECO:0007669"/>
    <property type="project" value="InterPro"/>
</dbReference>
<keyword evidence="3" id="KW-1185">Reference proteome</keyword>
<proteinExistence type="predicted"/>
<dbReference type="Gene3D" id="3.40.630.30">
    <property type="match status" value="1"/>
</dbReference>
<evidence type="ECO:0000313" key="2">
    <source>
        <dbReference type="EMBL" id="GGW30001.1"/>
    </source>
</evidence>
<protein>
    <submittedName>
        <fullName evidence="2">N-acetyltransferase</fullName>
    </submittedName>
</protein>
<dbReference type="Proteomes" id="UP000628984">
    <property type="component" value="Unassembled WGS sequence"/>
</dbReference>
<dbReference type="PROSITE" id="PS51186">
    <property type="entry name" value="GNAT"/>
    <property type="match status" value="1"/>
</dbReference>
<dbReference type="InterPro" id="IPR016181">
    <property type="entry name" value="Acyl_CoA_acyltransferase"/>
</dbReference>
<reference evidence="2" key="1">
    <citation type="journal article" date="2014" name="Int. J. Syst. Evol. Microbiol.">
        <title>Complete genome sequence of Corynebacterium casei LMG S-19264T (=DSM 44701T), isolated from a smear-ripened cheese.</title>
        <authorList>
            <consortium name="US DOE Joint Genome Institute (JGI-PGF)"/>
            <person name="Walter F."/>
            <person name="Albersmeier A."/>
            <person name="Kalinowski J."/>
            <person name="Ruckert C."/>
        </authorList>
    </citation>
    <scope>NUCLEOTIDE SEQUENCE</scope>
    <source>
        <strain evidence="2">KCTC 23714</strain>
    </source>
</reference>
<gene>
    <name evidence="2" type="primary">yobR</name>
    <name evidence="2" type="ORF">GCM10011452_18230</name>
</gene>
<dbReference type="AlphaFoldDB" id="A0A918IU25"/>
<dbReference type="EMBL" id="BMYQ01000004">
    <property type="protein sequence ID" value="GGW30001.1"/>
    <property type="molecule type" value="Genomic_DNA"/>
</dbReference>
<dbReference type="RefSeq" id="WP_189633539.1">
    <property type="nucleotide sequence ID" value="NZ_BMYQ01000004.1"/>
</dbReference>
<evidence type="ECO:0000313" key="3">
    <source>
        <dbReference type="Proteomes" id="UP000628984"/>
    </source>
</evidence>
<evidence type="ECO:0000259" key="1">
    <source>
        <dbReference type="PROSITE" id="PS51186"/>
    </source>
</evidence>
<sequence length="236" mass="25347">MILDPPLAAVLAATWPPERSERLGPWRLRVSAGGGQRVQATSVEDAWQPGDIAEAEAAMDRLHQPRIWVLGPQDAALDAALAARGYRVKDPVIAYVAPIDRLAGAVSPMAAFAHWPPLAITRDIWAEGGIGPDRCAVMDRVTTPKTAILGRTDDTPSGAAFVALAGRTAMLHALEVRPALRRQGSAHKMLTAAANWAQDQGATTFSLVATEANTAARTLYERTGMIAVDRYHYRVI</sequence>
<name>A0A918IU25_9RHOB</name>
<dbReference type="SUPFAM" id="SSF55729">
    <property type="entry name" value="Acyl-CoA N-acyltransferases (Nat)"/>
    <property type="match status" value="1"/>
</dbReference>
<dbReference type="InterPro" id="IPR000182">
    <property type="entry name" value="GNAT_dom"/>
</dbReference>